<proteinExistence type="predicted"/>
<dbReference type="AlphaFoldDB" id="A0A4V2ES51"/>
<comment type="caution">
    <text evidence="2">The sequence shown here is derived from an EMBL/GenBank/DDBJ whole genome shotgun (WGS) entry which is preliminary data.</text>
</comment>
<evidence type="ECO:0008006" key="4">
    <source>
        <dbReference type="Google" id="ProtNLM"/>
    </source>
</evidence>
<dbReference type="InterPro" id="IPR006311">
    <property type="entry name" value="TAT_signal"/>
</dbReference>
<evidence type="ECO:0000313" key="2">
    <source>
        <dbReference type="EMBL" id="RZS36353.1"/>
    </source>
</evidence>
<reference evidence="2 3" key="1">
    <citation type="submission" date="2019-02" db="EMBL/GenBank/DDBJ databases">
        <title>Genomic Encyclopedia of Type Strains, Phase IV (KMG-IV): sequencing the most valuable type-strain genomes for metagenomic binning, comparative biology and taxonomic classification.</title>
        <authorList>
            <person name="Goeker M."/>
        </authorList>
    </citation>
    <scope>NUCLEOTIDE SEQUENCE [LARGE SCALE GENOMIC DNA]</scope>
    <source>
        <strain evidence="2 3">DSM 101727</strain>
    </source>
</reference>
<gene>
    <name evidence="2" type="ORF">EV193_10734</name>
</gene>
<keyword evidence="3" id="KW-1185">Reference proteome</keyword>
<sequence length="392" mass="41681">MRKRRTIIGTLVGTVAASLIATAAPASAAPAPAWDHLAFPNGYNKSDETLRDVAATGPTDAWAIGERRLNKPPNISTCGDLSRWNGQAWTDGPMPSYECNGKLIAISAESATSVWTLDSKNAYQWTGQSWTTIPLPVSATGTPFWANDISVVGGTTWIVGRLSNGDKVTTEIYKWQNGSWQRALLPLPAGENTVASVHAVAPDNVWAVGTIDLYSPANKARALVLHWNGTSWNYLPAPGLAPLQTVQLNAVTVAAGQAWVGGALTTYESNNISVKSVNAFLMRRDGSTWTVTPSPEPQPGPASYNGPRVLSLAVHGSEVWAGGSHSVDGRTIGLLIRWDGQAWRPATPTPPFTEYDVKALSSKPGHGLWAVGHGTRVTDPQATGDYVARLTG</sequence>
<keyword evidence="1" id="KW-0732">Signal</keyword>
<feature type="chain" id="PRO_5020682409" description="Galactose oxidase-like protein" evidence="1">
    <location>
        <begin position="29"/>
        <end position="392"/>
    </location>
</feature>
<name>A0A4V2ES51_9PSEU</name>
<dbReference type="SUPFAM" id="SSF50965">
    <property type="entry name" value="Galactose oxidase, central domain"/>
    <property type="match status" value="1"/>
</dbReference>
<evidence type="ECO:0000256" key="1">
    <source>
        <dbReference type="SAM" id="SignalP"/>
    </source>
</evidence>
<dbReference type="EMBL" id="SGWQ01000007">
    <property type="protein sequence ID" value="RZS36353.1"/>
    <property type="molecule type" value="Genomic_DNA"/>
</dbReference>
<evidence type="ECO:0000313" key="3">
    <source>
        <dbReference type="Proteomes" id="UP000294257"/>
    </source>
</evidence>
<feature type="signal peptide" evidence="1">
    <location>
        <begin position="1"/>
        <end position="28"/>
    </location>
</feature>
<dbReference type="InterPro" id="IPR011043">
    <property type="entry name" value="Gal_Oxase/kelch_b-propeller"/>
</dbReference>
<protein>
    <recommendedName>
        <fullName evidence="4">Galactose oxidase-like protein</fullName>
    </recommendedName>
</protein>
<organism evidence="2 3">
    <name type="scientific">Herbihabitans rhizosphaerae</name>
    <dbReference type="NCBI Taxonomy" id="1872711"/>
    <lineage>
        <taxon>Bacteria</taxon>
        <taxon>Bacillati</taxon>
        <taxon>Actinomycetota</taxon>
        <taxon>Actinomycetes</taxon>
        <taxon>Pseudonocardiales</taxon>
        <taxon>Pseudonocardiaceae</taxon>
        <taxon>Herbihabitans</taxon>
    </lineage>
</organism>
<dbReference type="PROSITE" id="PS51318">
    <property type="entry name" value="TAT"/>
    <property type="match status" value="1"/>
</dbReference>
<dbReference type="Proteomes" id="UP000294257">
    <property type="component" value="Unassembled WGS sequence"/>
</dbReference>
<accession>A0A4V2ES51</accession>